<organism evidence="6 7">
    <name type="scientific">Silvania confinis</name>
    <dbReference type="NCBI Taxonomy" id="2926470"/>
    <lineage>
        <taxon>Bacteria</taxon>
        <taxon>Pseudomonadati</taxon>
        <taxon>Pseudomonadota</taxon>
        <taxon>Gammaproteobacteria</taxon>
        <taxon>Enterobacterales</taxon>
        <taxon>Enterobacteriaceae</taxon>
        <taxon>Silvania</taxon>
    </lineage>
</organism>
<dbReference type="EMBL" id="JAMGZJ010000075">
    <property type="protein sequence ID" value="MCU6669447.1"/>
    <property type="molecule type" value="Genomic_DNA"/>
</dbReference>
<dbReference type="RefSeq" id="WP_271268009.1">
    <property type="nucleotide sequence ID" value="NZ_JAMGZJ010000075.1"/>
</dbReference>
<dbReference type="InterPro" id="IPR000887">
    <property type="entry name" value="Aldlse_KDPG_KHG"/>
</dbReference>
<protein>
    <submittedName>
        <fullName evidence="6">2-dehydro-3-deoxyphosphogluconate aldolase</fullName>
    </submittedName>
</protein>
<gene>
    <name evidence="6" type="ORF">M8013_11890</name>
</gene>
<dbReference type="GO" id="GO:0016829">
    <property type="term" value="F:lyase activity"/>
    <property type="evidence" value="ECO:0007669"/>
    <property type="project" value="UniProtKB-KW"/>
</dbReference>
<dbReference type="AlphaFoldDB" id="A0A9J6QA83"/>
<dbReference type="Pfam" id="PF01081">
    <property type="entry name" value="Aldolase"/>
    <property type="match status" value="1"/>
</dbReference>
<evidence type="ECO:0000256" key="4">
    <source>
        <dbReference type="ARBA" id="ARBA00023239"/>
    </source>
</evidence>
<comment type="subunit">
    <text evidence="3">Homotrimer.</text>
</comment>
<keyword evidence="7" id="KW-1185">Reference proteome</keyword>
<accession>A0A9J6QA83</accession>
<comment type="pathway">
    <text evidence="1">Carbohydrate acid metabolism.</text>
</comment>
<evidence type="ECO:0000256" key="5">
    <source>
        <dbReference type="ARBA" id="ARBA00023277"/>
    </source>
</evidence>
<evidence type="ECO:0000313" key="7">
    <source>
        <dbReference type="Proteomes" id="UP001061282"/>
    </source>
</evidence>
<dbReference type="PANTHER" id="PTHR30246:SF1">
    <property type="entry name" value="2-DEHYDRO-3-DEOXY-6-PHOSPHOGALACTONATE ALDOLASE-RELATED"/>
    <property type="match status" value="1"/>
</dbReference>
<dbReference type="CDD" id="cd00452">
    <property type="entry name" value="KDPG_aldolase"/>
    <property type="match status" value="1"/>
</dbReference>
<evidence type="ECO:0000256" key="3">
    <source>
        <dbReference type="ARBA" id="ARBA00011233"/>
    </source>
</evidence>
<comment type="similarity">
    <text evidence="2">Belongs to the KHG/KDPG aldolase family.</text>
</comment>
<keyword evidence="4" id="KW-0456">Lyase</keyword>
<dbReference type="InterPro" id="IPR013785">
    <property type="entry name" value="Aldolase_TIM"/>
</dbReference>
<comment type="caution">
    <text evidence="6">The sequence shown here is derived from an EMBL/GenBank/DDBJ whole genome shotgun (WGS) entry which is preliminary data.</text>
</comment>
<dbReference type="Proteomes" id="UP001061282">
    <property type="component" value="Unassembled WGS sequence"/>
</dbReference>
<name>A0A9J6QA83_9ENTR</name>
<keyword evidence="5" id="KW-0119">Carbohydrate metabolism</keyword>
<dbReference type="SUPFAM" id="SSF51569">
    <property type="entry name" value="Aldolase"/>
    <property type="match status" value="1"/>
</dbReference>
<evidence type="ECO:0000256" key="1">
    <source>
        <dbReference type="ARBA" id="ARBA00004761"/>
    </source>
</evidence>
<evidence type="ECO:0000313" key="6">
    <source>
        <dbReference type="EMBL" id="MCU6669447.1"/>
    </source>
</evidence>
<dbReference type="Gene3D" id="3.20.20.70">
    <property type="entry name" value="Aldolase class I"/>
    <property type="match status" value="1"/>
</dbReference>
<sequence length="213" mass="22603">MLVDSQIIAILRGITPDDCVEHVACLLDHGVTTIEITTNSVAWDTSLHRVQNAFGGRVRAGAGTVLTPEHVETCASVGAHFILTPNLDTRVIRAAKRYGLSICAGVMSPSEIFSACEAGVDVLKIFPASALPCNYPEMIKGPLSTTVRFCAVGGVDVDNAADYLHYYDSVGIGSSLYRPGQSVATTAARCARLLQLGERSTADFACGRDQKVT</sequence>
<reference evidence="6" key="1">
    <citation type="submission" date="2022-05" db="EMBL/GenBank/DDBJ databases">
        <title>Description of a novel species of Leclercia; Leclercia tamurae and the Proposal for a Novel Genus Silvania gen. nov. Containing Two Novel Species Silvania hatchlandensis sp. nov. and Silvania confinis sp. nov. Isolated from the Rhizosphere of Oak.</title>
        <authorList>
            <person name="Maddock D.W."/>
            <person name="Brady C.L."/>
            <person name="Denman S."/>
            <person name="Arnold D."/>
        </authorList>
    </citation>
    <scope>NUCLEOTIDE SEQUENCE</scope>
    <source>
        <strain evidence="6">H4N4</strain>
    </source>
</reference>
<evidence type="ECO:0000256" key="2">
    <source>
        <dbReference type="ARBA" id="ARBA00006906"/>
    </source>
</evidence>
<proteinExistence type="inferred from homology"/>
<dbReference type="PANTHER" id="PTHR30246">
    <property type="entry name" value="2-KETO-3-DEOXY-6-PHOSPHOGLUCONATE ALDOLASE"/>
    <property type="match status" value="1"/>
</dbReference>